<dbReference type="PANTHER" id="PTHR43807">
    <property type="entry name" value="FI04487P"/>
    <property type="match status" value="1"/>
</dbReference>
<evidence type="ECO:0000313" key="6">
    <source>
        <dbReference type="EMBL" id="GAA4571520.1"/>
    </source>
</evidence>
<evidence type="ECO:0000259" key="5">
    <source>
        <dbReference type="Pfam" id="PF00155"/>
    </source>
</evidence>
<comment type="caution">
    <text evidence="6">The sequence shown here is derived from an EMBL/GenBank/DDBJ whole genome shotgun (WGS) entry which is preliminary data.</text>
</comment>
<dbReference type="Pfam" id="PF00155">
    <property type="entry name" value="Aminotran_1_2"/>
    <property type="match status" value="1"/>
</dbReference>
<name>A0ABP8SN50_9ACTN</name>
<reference evidence="7" key="1">
    <citation type="journal article" date="2019" name="Int. J. Syst. Evol. Microbiol.">
        <title>The Global Catalogue of Microorganisms (GCM) 10K type strain sequencing project: providing services to taxonomists for standard genome sequencing and annotation.</title>
        <authorList>
            <consortium name="The Broad Institute Genomics Platform"/>
            <consortium name="The Broad Institute Genome Sequencing Center for Infectious Disease"/>
            <person name="Wu L."/>
            <person name="Ma J."/>
        </authorList>
    </citation>
    <scope>NUCLEOTIDE SEQUENCE [LARGE SCALE GENOMIC DNA]</scope>
    <source>
        <strain evidence="7">JCM 3175</strain>
    </source>
</reference>
<sequence>MSRPGRRLTQVTTLPDVDPLVARMRPFGTTIFAEMSALAVRTGAVNLGQGFPDTDGPPEMLTAAAEALRSGHNQYPPGPGIPALRAAVADHQRRFWGLAYDPDGEIVVTAGATEAIAASILALCEPGDEVVCFEPYYDSYAASIALAGAARRPVTLRPAADGRYAFDPAELRAAFGPRTRLVLLNSPHNPTGKVFTPDELALVAELCHEHDAYAVTDEVYEHLVFPDAAAPHMPLATLPGMRERTLRISSAGKTFSCTGWKVGWVSGPAPLVSAVLRVKQFLTFVNAGPLQPAVAVALALPDTYFADFADGMRRRRDQLVAGLTDAGFAVYAPEGTYFVTADVAPLGGRDGVEFCRSLPERCGVVAVPTQVFYDDPEAGRRLVRFAFCKRPEVLTEAVTRLRRLKEPR</sequence>
<dbReference type="InterPro" id="IPR051326">
    <property type="entry name" value="Kynurenine-oxoglutarate_AT"/>
</dbReference>
<evidence type="ECO:0000256" key="4">
    <source>
        <dbReference type="ARBA" id="ARBA00022898"/>
    </source>
</evidence>
<organism evidence="6 7">
    <name type="scientific">Micromonospora coerulea</name>
    <dbReference type="NCBI Taxonomy" id="47856"/>
    <lineage>
        <taxon>Bacteria</taxon>
        <taxon>Bacillati</taxon>
        <taxon>Actinomycetota</taxon>
        <taxon>Actinomycetes</taxon>
        <taxon>Micromonosporales</taxon>
        <taxon>Micromonosporaceae</taxon>
        <taxon>Micromonospora</taxon>
    </lineage>
</organism>
<dbReference type="Gene3D" id="3.40.640.10">
    <property type="entry name" value="Type I PLP-dependent aspartate aminotransferase-like (Major domain)"/>
    <property type="match status" value="1"/>
</dbReference>
<accession>A0ABP8SN50</accession>
<gene>
    <name evidence="6" type="ORF">GCM10023176_32430</name>
</gene>
<evidence type="ECO:0000256" key="1">
    <source>
        <dbReference type="ARBA" id="ARBA00001933"/>
    </source>
</evidence>
<evidence type="ECO:0000256" key="3">
    <source>
        <dbReference type="ARBA" id="ARBA00022679"/>
    </source>
</evidence>
<dbReference type="EMBL" id="BAABGU010000016">
    <property type="protein sequence ID" value="GAA4571520.1"/>
    <property type="molecule type" value="Genomic_DNA"/>
</dbReference>
<feature type="domain" description="Aminotransferase class I/classII large" evidence="5">
    <location>
        <begin position="45"/>
        <end position="401"/>
    </location>
</feature>
<dbReference type="InterPro" id="IPR015424">
    <property type="entry name" value="PyrdxlP-dep_Trfase"/>
</dbReference>
<dbReference type="InterPro" id="IPR004839">
    <property type="entry name" value="Aminotransferase_I/II_large"/>
</dbReference>
<protein>
    <submittedName>
        <fullName evidence="6">Pyridoxal phosphate-dependent aminotransferase</fullName>
    </submittedName>
</protein>
<comment type="cofactor">
    <cofactor evidence="1">
        <name>pyridoxal 5'-phosphate</name>
        <dbReference type="ChEBI" id="CHEBI:597326"/>
    </cofactor>
</comment>
<dbReference type="NCBIfam" id="NF005855">
    <property type="entry name" value="PRK07777.1"/>
    <property type="match status" value="1"/>
</dbReference>
<keyword evidence="2 6" id="KW-0032">Aminotransferase</keyword>
<keyword evidence="4" id="KW-0663">Pyridoxal phosphate</keyword>
<keyword evidence="7" id="KW-1185">Reference proteome</keyword>
<dbReference type="Gene3D" id="3.90.1150.10">
    <property type="entry name" value="Aspartate Aminotransferase, domain 1"/>
    <property type="match status" value="1"/>
</dbReference>
<evidence type="ECO:0000256" key="2">
    <source>
        <dbReference type="ARBA" id="ARBA00022576"/>
    </source>
</evidence>
<dbReference type="InterPro" id="IPR015422">
    <property type="entry name" value="PyrdxlP-dep_Trfase_small"/>
</dbReference>
<dbReference type="InterPro" id="IPR015421">
    <property type="entry name" value="PyrdxlP-dep_Trfase_major"/>
</dbReference>
<dbReference type="CDD" id="cd00609">
    <property type="entry name" value="AAT_like"/>
    <property type="match status" value="1"/>
</dbReference>
<proteinExistence type="predicted"/>
<dbReference type="SUPFAM" id="SSF53383">
    <property type="entry name" value="PLP-dependent transferases"/>
    <property type="match status" value="1"/>
</dbReference>
<dbReference type="Proteomes" id="UP001500307">
    <property type="component" value="Unassembled WGS sequence"/>
</dbReference>
<evidence type="ECO:0000313" key="7">
    <source>
        <dbReference type="Proteomes" id="UP001500307"/>
    </source>
</evidence>
<dbReference type="PANTHER" id="PTHR43807:SF20">
    <property type="entry name" value="FI04487P"/>
    <property type="match status" value="1"/>
</dbReference>
<keyword evidence="3" id="KW-0808">Transferase</keyword>
<dbReference type="GO" id="GO:0008483">
    <property type="term" value="F:transaminase activity"/>
    <property type="evidence" value="ECO:0007669"/>
    <property type="project" value="UniProtKB-KW"/>
</dbReference>